<dbReference type="STRING" id="418985.A0A1V9XFM9"/>
<dbReference type="GO" id="GO:0005789">
    <property type="term" value="C:endoplasmic reticulum membrane"/>
    <property type="evidence" value="ECO:0007669"/>
    <property type="project" value="UniProtKB-SubCell"/>
</dbReference>
<evidence type="ECO:0000256" key="5">
    <source>
        <dbReference type="ARBA" id="ARBA00019541"/>
    </source>
</evidence>
<evidence type="ECO:0000256" key="17">
    <source>
        <dbReference type="ARBA" id="ARBA00023180"/>
    </source>
</evidence>
<dbReference type="InterPro" id="IPR030225">
    <property type="entry name" value="SCAP"/>
</dbReference>
<evidence type="ECO:0000313" key="24">
    <source>
        <dbReference type="EMBL" id="OQR72350.1"/>
    </source>
</evidence>
<dbReference type="GO" id="GO:0008203">
    <property type="term" value="P:cholesterol metabolic process"/>
    <property type="evidence" value="ECO:0007669"/>
    <property type="project" value="UniProtKB-KW"/>
</dbReference>
<evidence type="ECO:0000256" key="13">
    <source>
        <dbReference type="ARBA" id="ARBA00023098"/>
    </source>
</evidence>
<evidence type="ECO:0000256" key="8">
    <source>
        <dbReference type="ARBA" id="ARBA00022692"/>
    </source>
</evidence>
<organism evidence="24 25">
    <name type="scientific">Tropilaelaps mercedesae</name>
    <dbReference type="NCBI Taxonomy" id="418985"/>
    <lineage>
        <taxon>Eukaryota</taxon>
        <taxon>Metazoa</taxon>
        <taxon>Ecdysozoa</taxon>
        <taxon>Arthropoda</taxon>
        <taxon>Chelicerata</taxon>
        <taxon>Arachnida</taxon>
        <taxon>Acari</taxon>
        <taxon>Parasitiformes</taxon>
        <taxon>Mesostigmata</taxon>
        <taxon>Gamasina</taxon>
        <taxon>Dermanyssoidea</taxon>
        <taxon>Laelapidae</taxon>
        <taxon>Tropilaelaps</taxon>
    </lineage>
</organism>
<evidence type="ECO:0000256" key="20">
    <source>
        <dbReference type="PROSITE-ProRule" id="PRU00221"/>
    </source>
</evidence>
<feature type="region of interest" description="Disordered" evidence="21">
    <location>
        <begin position="559"/>
        <end position="581"/>
    </location>
</feature>
<evidence type="ECO:0000256" key="6">
    <source>
        <dbReference type="ARBA" id="ARBA00022548"/>
    </source>
</evidence>
<keyword evidence="7 20" id="KW-0853">WD repeat</keyword>
<keyword evidence="16" id="KW-1207">Sterol metabolism</keyword>
<evidence type="ECO:0000313" key="25">
    <source>
        <dbReference type="Proteomes" id="UP000192247"/>
    </source>
</evidence>
<protein>
    <recommendedName>
        <fullName evidence="5">Sterol regulatory element-binding protein cleavage-activating protein</fullName>
    </recommendedName>
</protein>
<comment type="similarity">
    <text evidence="4">Belongs to the WD repeat SCAP family.</text>
</comment>
<proteinExistence type="inferred from homology"/>
<feature type="transmembrane region" description="Helical" evidence="22">
    <location>
        <begin position="398"/>
        <end position="419"/>
    </location>
</feature>
<evidence type="ECO:0000256" key="10">
    <source>
        <dbReference type="ARBA" id="ARBA00022824"/>
    </source>
</evidence>
<keyword evidence="15 22" id="KW-0472">Membrane</keyword>
<dbReference type="InterPro" id="IPR001680">
    <property type="entry name" value="WD40_rpt"/>
</dbReference>
<dbReference type="PROSITE" id="PS50294">
    <property type="entry name" value="WD_REPEATS_REGION"/>
    <property type="match status" value="2"/>
</dbReference>
<dbReference type="AlphaFoldDB" id="A0A1V9XFM9"/>
<dbReference type="GO" id="GO:0032933">
    <property type="term" value="P:SREBP signaling pathway"/>
    <property type="evidence" value="ECO:0007669"/>
    <property type="project" value="InterPro"/>
</dbReference>
<dbReference type="InParanoid" id="A0A1V9XFM9"/>
<comment type="caution">
    <text evidence="24">The sequence shown here is derived from an EMBL/GenBank/DDBJ whole genome shotgun (WGS) entry which is preliminary data.</text>
</comment>
<keyword evidence="25" id="KW-1185">Reference proteome</keyword>
<feature type="transmembrane region" description="Helical" evidence="22">
    <location>
        <begin position="328"/>
        <end position="349"/>
    </location>
</feature>
<dbReference type="Proteomes" id="UP000192247">
    <property type="component" value="Unassembled WGS sequence"/>
</dbReference>
<keyword evidence="12" id="KW-0333">Golgi apparatus</keyword>
<evidence type="ECO:0000256" key="18">
    <source>
        <dbReference type="ARBA" id="ARBA00023221"/>
    </source>
</evidence>
<comment type="function">
    <text evidence="19">Escort protein required for cholesterol as well as lipid homeostasis. Regulates export of the SCAP-SREBP complex from the endoplasmic reticulum to the Golgi upon low cholesterol, thereby regulating the processing of sterol regulatory element-binding proteins (SREBPs) SREBF1/SREBP1 and SREBF2/SREBP2. At high sterol concentrations, formation of a ternary complex with INSIG (INSIG1 or INSIG2) leads to mask the ER export signal in SCAP, promoting retention of the complex in the endoplasmic reticulum. Low sterol concentrations trigger release of INSIG, a conformational change in the SSD domain of SCAP, unmasking of the ER export signal, promoting recruitment into COPII-coated vesicles and transport of the SCAP-SREBP to the Golgi: in the Golgi, SREBPs are then processed, releasing the transcription factor fragment of SREBPs from the membrane, its import into the nucleus and up-regulation of LDLR, INSIG1 and the mevalonate pathway. Binds cholesterol via its SSD domain.</text>
</comment>
<sequence>MLALSTILVTFCAYPLWRLSTLGSSGHHFREGDGVSPPDWFRGPPLAYVQQIIVRSAVMPWDSREAQLLDAFRGPLYTAFKVSELVSNHQYEHISNDTRRKISLHDLCLQVQESSPGVSGFLPQYSCLVVSPALIWNRDPQRFLQDPHIVDSLFGQHDTKELFFGLPWRETGLKRSCLRNRQRVLSYAVTLLLDRFDAKYIDSLRELLLKQFPLSPPPLSAADGGNVAPPGLNQTAQRSHLHFRYVHQLAEFLPLFVVYLLMAFYVYFSLSKVALLRSKILLAGATVATVFLSEIMAIGICLWLRLNPTLNGSPLVSPRAAPCAASEVLPYLLVIIGLENSLCITNSVVNCQPRGAKIHLAQGLSREGWSLVKTLLTELSLLTMAFFTFVPVVQEFCLYSLIGVVCDFVLQHLFFATLLSLDLQRKEKDDEGALVGYPRPGHPSTIRHARTTNKPMARVFAGQPTQTSVLDRVPRRLRLLYIWTRFRLVQRSLMAILMVWIVLLVQRSGVIESFRPLHAHNFTTSAQGSLATLNLMSVKELKDKMTLSLPKELFEKALRDSGTSRSGESNPRGSESGASGRAEDALALLKLRKSSWKELPTSHWTSLFGFYNMSLWGRYVTVLPEIHVAIPIAHSEAVKFRHPEDASFQFYPDWSLLPEPNESLEVLARPLFILLTIPTTLFIIYLLATLYRCVCSRNYAQWRSQWRTRGLEGAMTPPDDVKPPGPLCHETFPIRLSGHQLPIAHIECVPLRNDIISASLDGELRVWDAVTGECLKVLRRSSELRHDTVNKDVDGEAYAPHGGAVWAMACFEHWLVLSVVVTPSGAEGQGRLELWDTLEGRRHSYRVCESPIVALGAQRRCIAAASMFGQLMAFTIETSPGQQGHLVPSNSRTDACAHLAPCGVLKAHSQAVTFLCFPEEGTLLLTGSLDRLVKVFSLEPDIAAGDGAHFQNGPGSLTCVYTLHGHAGPISALHADERQAVSACLQGMLCLWDLLTGTCIYSVEAHRAAISSVCLSALYVVSCSALEANFRVWERTQGHLLHTRPTACRQAELLSDDVLVTAGGELLLWDVHRAEQLQMVQLGVQMGGETGVRLLRKANANTLVCDSANDLCVVYFPALTNKSE</sequence>
<dbReference type="Pfam" id="PF00400">
    <property type="entry name" value="WD40"/>
    <property type="match status" value="3"/>
</dbReference>
<keyword evidence="6" id="KW-0153">Cholesterol metabolism</keyword>
<evidence type="ECO:0000256" key="15">
    <source>
        <dbReference type="ARBA" id="ARBA00023136"/>
    </source>
</evidence>
<dbReference type="PANTHER" id="PTHR46378">
    <property type="entry name" value="STEROL REGULATORY ELEMENT-BINDING PROTEIN CLEAVAGE-ACTIVATING PROTEIN"/>
    <property type="match status" value="1"/>
</dbReference>
<evidence type="ECO:0000256" key="19">
    <source>
        <dbReference type="ARBA" id="ARBA00045958"/>
    </source>
</evidence>
<dbReference type="GO" id="GO:0000139">
    <property type="term" value="C:Golgi membrane"/>
    <property type="evidence" value="ECO:0007669"/>
    <property type="project" value="UniProtKB-SubCell"/>
</dbReference>
<dbReference type="Pfam" id="PF12349">
    <property type="entry name" value="Sterol-sensing"/>
    <property type="match status" value="1"/>
</dbReference>
<evidence type="ECO:0000256" key="21">
    <source>
        <dbReference type="SAM" id="MobiDB-lite"/>
    </source>
</evidence>
<dbReference type="OrthoDB" id="361494at2759"/>
<dbReference type="GO" id="GO:0012507">
    <property type="term" value="C:ER to Golgi transport vesicle membrane"/>
    <property type="evidence" value="ECO:0007669"/>
    <property type="project" value="UniProtKB-SubCell"/>
</dbReference>
<feature type="transmembrane region" description="Helical" evidence="22">
    <location>
        <begin position="249"/>
        <end position="268"/>
    </location>
</feature>
<keyword evidence="13" id="KW-0443">Lipid metabolism</keyword>
<accession>A0A1V9XFM9</accession>
<dbReference type="EMBL" id="MNPL01011969">
    <property type="protein sequence ID" value="OQR72350.1"/>
    <property type="molecule type" value="Genomic_DNA"/>
</dbReference>
<feature type="repeat" description="WD" evidence="20">
    <location>
        <begin position="905"/>
        <end position="939"/>
    </location>
</feature>
<feature type="transmembrane region" description="Helical" evidence="22">
    <location>
        <begin position="280"/>
        <end position="306"/>
    </location>
</feature>
<gene>
    <name evidence="24" type="ORF">BIW11_10443</name>
</gene>
<keyword evidence="14" id="KW-0446">Lipid-binding</keyword>
<dbReference type="Gene3D" id="2.130.10.10">
    <property type="entry name" value="YVTN repeat-like/Quinoprotein amine dehydrogenase"/>
    <property type="match status" value="2"/>
</dbReference>
<keyword evidence="17" id="KW-0325">Glycoprotein</keyword>
<dbReference type="GO" id="GO:0032936">
    <property type="term" value="C:SREBP-SCAP complex"/>
    <property type="evidence" value="ECO:0007669"/>
    <property type="project" value="TreeGrafter"/>
</dbReference>
<dbReference type="FunCoup" id="A0A1V9XFM9">
    <property type="interactions" value="437"/>
</dbReference>
<keyword evidence="10" id="KW-0256">Endoplasmic reticulum</keyword>
<evidence type="ECO:0000259" key="23">
    <source>
        <dbReference type="PROSITE" id="PS50156"/>
    </source>
</evidence>
<evidence type="ECO:0000256" key="9">
    <source>
        <dbReference type="ARBA" id="ARBA00022737"/>
    </source>
</evidence>
<feature type="domain" description="SSD" evidence="23">
    <location>
        <begin position="251"/>
        <end position="421"/>
    </location>
</feature>
<name>A0A1V9XFM9_9ACAR</name>
<evidence type="ECO:0000256" key="16">
    <source>
        <dbReference type="ARBA" id="ARBA00023166"/>
    </source>
</evidence>
<reference evidence="24 25" key="1">
    <citation type="journal article" date="2017" name="Gigascience">
        <title>Draft genome of the honey bee ectoparasitic mite, Tropilaelaps mercedesae, is shaped by the parasitic life history.</title>
        <authorList>
            <person name="Dong X."/>
            <person name="Armstrong S.D."/>
            <person name="Xia D."/>
            <person name="Makepeace B.L."/>
            <person name="Darby A.C."/>
            <person name="Kadowaki T."/>
        </authorList>
    </citation>
    <scope>NUCLEOTIDE SEQUENCE [LARGE SCALE GENOMIC DNA]</scope>
    <source>
        <strain evidence="24">Wuxi-XJTLU</strain>
    </source>
</reference>
<evidence type="ECO:0000256" key="7">
    <source>
        <dbReference type="ARBA" id="ARBA00022574"/>
    </source>
</evidence>
<dbReference type="GO" id="GO:0032934">
    <property type="term" value="F:sterol binding"/>
    <property type="evidence" value="ECO:0007669"/>
    <property type="project" value="InterPro"/>
</dbReference>
<comment type="subcellular location">
    <subcellularLocation>
        <location evidence="2">Cytoplasmic vesicle</location>
        <location evidence="2">COPII-coated vesicle membrane</location>
        <topology evidence="2">Multi-pass membrane protein</topology>
    </subcellularLocation>
    <subcellularLocation>
        <location evidence="1">Endoplasmic reticulum membrane</location>
        <topology evidence="1">Multi-pass membrane protein</topology>
    </subcellularLocation>
    <subcellularLocation>
        <location evidence="3">Golgi apparatus membrane</location>
        <topology evidence="3">Multi-pass membrane protein</topology>
    </subcellularLocation>
</comment>
<feature type="compositionally biased region" description="Polar residues" evidence="21">
    <location>
        <begin position="561"/>
        <end position="577"/>
    </location>
</feature>
<dbReference type="InterPro" id="IPR015943">
    <property type="entry name" value="WD40/YVTN_repeat-like_dom_sf"/>
</dbReference>
<evidence type="ECO:0000256" key="11">
    <source>
        <dbReference type="ARBA" id="ARBA00022989"/>
    </source>
</evidence>
<keyword evidence="11 22" id="KW-1133">Transmembrane helix</keyword>
<feature type="repeat" description="WD" evidence="20">
    <location>
        <begin position="736"/>
        <end position="777"/>
    </location>
</feature>
<dbReference type="PROSITE" id="PS50082">
    <property type="entry name" value="WD_REPEATS_2"/>
    <property type="match status" value="2"/>
</dbReference>
<keyword evidence="9" id="KW-0677">Repeat</keyword>
<feature type="transmembrane region" description="Helical" evidence="22">
    <location>
        <begin position="370"/>
        <end position="392"/>
    </location>
</feature>
<evidence type="ECO:0000256" key="3">
    <source>
        <dbReference type="ARBA" id="ARBA00004653"/>
    </source>
</evidence>
<evidence type="ECO:0000256" key="2">
    <source>
        <dbReference type="ARBA" id="ARBA00004557"/>
    </source>
</evidence>
<dbReference type="SUPFAM" id="SSF50978">
    <property type="entry name" value="WD40 repeat-like"/>
    <property type="match status" value="1"/>
</dbReference>
<dbReference type="GO" id="GO:0045540">
    <property type="term" value="P:regulation of cholesterol biosynthetic process"/>
    <property type="evidence" value="ECO:0007669"/>
    <property type="project" value="TreeGrafter"/>
</dbReference>
<keyword evidence="8 22" id="KW-0812">Transmembrane</keyword>
<dbReference type="InterPro" id="IPR053958">
    <property type="entry name" value="HMGCR/SNAP/NPC1-like_SSD"/>
</dbReference>
<feature type="transmembrane region" description="Helical" evidence="22">
    <location>
        <begin position="488"/>
        <end position="505"/>
    </location>
</feature>
<dbReference type="InterPro" id="IPR057041">
    <property type="entry name" value="SCAP_N"/>
</dbReference>
<dbReference type="Pfam" id="PF24006">
    <property type="entry name" value="SCAP_N"/>
    <property type="match status" value="1"/>
</dbReference>
<evidence type="ECO:0000256" key="22">
    <source>
        <dbReference type="SAM" id="Phobius"/>
    </source>
</evidence>
<dbReference type="InterPro" id="IPR036322">
    <property type="entry name" value="WD40_repeat_dom_sf"/>
</dbReference>
<dbReference type="InterPro" id="IPR000731">
    <property type="entry name" value="SSD"/>
</dbReference>
<evidence type="ECO:0000256" key="1">
    <source>
        <dbReference type="ARBA" id="ARBA00004477"/>
    </source>
</evidence>
<dbReference type="PROSITE" id="PS50156">
    <property type="entry name" value="SSD"/>
    <property type="match status" value="1"/>
</dbReference>
<evidence type="ECO:0000256" key="14">
    <source>
        <dbReference type="ARBA" id="ARBA00023121"/>
    </source>
</evidence>
<evidence type="ECO:0000256" key="12">
    <source>
        <dbReference type="ARBA" id="ARBA00023034"/>
    </source>
</evidence>
<evidence type="ECO:0000256" key="4">
    <source>
        <dbReference type="ARBA" id="ARBA00007410"/>
    </source>
</evidence>
<dbReference type="PANTHER" id="PTHR46378:SF1">
    <property type="entry name" value="STEROL REGULATORY ELEMENT-BINDING PROTEIN CLEAVAGE-ACTIVATING PROTEIN"/>
    <property type="match status" value="1"/>
</dbReference>
<dbReference type="SMART" id="SM00320">
    <property type="entry name" value="WD40"/>
    <property type="match status" value="4"/>
</dbReference>
<keyword evidence="18" id="KW-0753">Steroid metabolism</keyword>